<organism evidence="2 3">
    <name type="scientific">Paraconiothyrium brasiliense</name>
    <dbReference type="NCBI Taxonomy" id="300254"/>
    <lineage>
        <taxon>Eukaryota</taxon>
        <taxon>Fungi</taxon>
        <taxon>Dikarya</taxon>
        <taxon>Ascomycota</taxon>
        <taxon>Pezizomycotina</taxon>
        <taxon>Dothideomycetes</taxon>
        <taxon>Pleosporomycetidae</taxon>
        <taxon>Pleosporales</taxon>
        <taxon>Massarineae</taxon>
        <taxon>Didymosphaeriaceae</taxon>
        <taxon>Paraconiothyrium</taxon>
    </lineage>
</organism>
<keyword evidence="3" id="KW-1185">Reference proteome</keyword>
<name>A0ABR3QL05_9PLEO</name>
<evidence type="ECO:0000256" key="1">
    <source>
        <dbReference type="SAM" id="MobiDB-lite"/>
    </source>
</evidence>
<feature type="region of interest" description="Disordered" evidence="1">
    <location>
        <begin position="73"/>
        <end position="129"/>
    </location>
</feature>
<comment type="caution">
    <text evidence="2">The sequence shown here is derived from an EMBL/GenBank/DDBJ whole genome shotgun (WGS) entry which is preliminary data.</text>
</comment>
<evidence type="ECO:0000313" key="3">
    <source>
        <dbReference type="Proteomes" id="UP001521785"/>
    </source>
</evidence>
<dbReference type="EMBL" id="JAKJXO020000020">
    <property type="protein sequence ID" value="KAL1592768.1"/>
    <property type="molecule type" value="Genomic_DNA"/>
</dbReference>
<accession>A0ABR3QL05</accession>
<sequence>MFECAMDFDLFPLGKRSNIKRITSEQFDEGRDFRFGTANPEKIDIAYWKLAVGYYIDPWWSREYFLKGEEPTDSIYEDADDSDPQDLDEYAGSEDESETETETETTAEHKTENDREDESEPQEATHKDYSYMDGGPIWCNLRFGQTTTELPDGTVVKIAGEHEDFYDPDFQIYNDVIVYPPGASQAVGHSDFVIYGYPEDVFPVTDFHTATYIPHLNKILVLGNMSSNYCKVDETLAASGVTPVYLLEVGTWKFEKRETHGDGPGMISRHVAELVDGVLRVTTGDPGYEEYYKTMRKVFKDGQSEHIDVESGTVWELRLDNWTWKQNASEQATLTGEAKET</sequence>
<reference evidence="2 3" key="1">
    <citation type="submission" date="2024-02" db="EMBL/GenBank/DDBJ databases">
        <title>De novo assembly and annotation of 12 fungi associated with fruit tree decline syndrome in Ontario, Canada.</title>
        <authorList>
            <person name="Sulman M."/>
            <person name="Ellouze W."/>
            <person name="Ilyukhin E."/>
        </authorList>
    </citation>
    <scope>NUCLEOTIDE SEQUENCE [LARGE SCALE GENOMIC DNA]</scope>
    <source>
        <strain evidence="2 3">M42-189</strain>
    </source>
</reference>
<gene>
    <name evidence="2" type="ORF">SLS60_011184</name>
</gene>
<feature type="compositionally biased region" description="Acidic residues" evidence="1">
    <location>
        <begin position="73"/>
        <end position="105"/>
    </location>
</feature>
<proteinExistence type="predicted"/>
<dbReference type="InterPro" id="IPR011043">
    <property type="entry name" value="Gal_Oxase/kelch_b-propeller"/>
</dbReference>
<protein>
    <submittedName>
        <fullName evidence="2">Uncharacterized protein</fullName>
    </submittedName>
</protein>
<evidence type="ECO:0000313" key="2">
    <source>
        <dbReference type="EMBL" id="KAL1592768.1"/>
    </source>
</evidence>
<dbReference type="SUPFAM" id="SSF50965">
    <property type="entry name" value="Galactose oxidase, central domain"/>
    <property type="match status" value="1"/>
</dbReference>
<dbReference type="Proteomes" id="UP001521785">
    <property type="component" value="Unassembled WGS sequence"/>
</dbReference>